<evidence type="ECO:0000256" key="1">
    <source>
        <dbReference type="SAM" id="SignalP"/>
    </source>
</evidence>
<comment type="caution">
    <text evidence="2">The sequence shown here is derived from an EMBL/GenBank/DDBJ whole genome shotgun (WGS) entry which is preliminary data.</text>
</comment>
<dbReference type="RefSeq" id="WP_241448071.1">
    <property type="nucleotide sequence ID" value="NZ_JAKZHW010000002.1"/>
</dbReference>
<dbReference type="EMBL" id="JAKZHW010000002">
    <property type="protein sequence ID" value="MCH8617207.1"/>
    <property type="molecule type" value="Genomic_DNA"/>
</dbReference>
<dbReference type="Proteomes" id="UP001203058">
    <property type="component" value="Unassembled WGS sequence"/>
</dbReference>
<keyword evidence="3" id="KW-1185">Reference proteome</keyword>
<keyword evidence="1" id="KW-0732">Signal</keyword>
<gene>
    <name evidence="2" type="ORF">LZ016_14005</name>
</gene>
<accession>A0ABS9VRM6</accession>
<proteinExistence type="predicted"/>
<feature type="signal peptide" evidence="1">
    <location>
        <begin position="1"/>
        <end position="25"/>
    </location>
</feature>
<organism evidence="2 3">
    <name type="scientific">Sphingomonas telluris</name>
    <dbReference type="NCBI Taxonomy" id="2907998"/>
    <lineage>
        <taxon>Bacteria</taxon>
        <taxon>Pseudomonadati</taxon>
        <taxon>Pseudomonadota</taxon>
        <taxon>Alphaproteobacteria</taxon>
        <taxon>Sphingomonadales</taxon>
        <taxon>Sphingomonadaceae</taxon>
        <taxon>Sphingomonas</taxon>
    </lineage>
</organism>
<evidence type="ECO:0000313" key="2">
    <source>
        <dbReference type="EMBL" id="MCH8617207.1"/>
    </source>
</evidence>
<sequence length="291" mass="31288">MIRMFAFLAAIFVSIVAVTSATAIASDGGPISFRIDADRGNAGEVKATFSKRDRKHNEWSTGIPVNQLEGFSVASLRSSSSQPVRFAVVRDAGRLDCAGTGSRSVASGGCTFAASAALSDFLASRGVRRPNEDESFSMMALNVRRDLVEALHAARYPAPTPEDLVGLTALDVNTAYISGLSRVGYRPPNLEALLQFKALNVTPDYIEGFVRHGYGNMNPDELVQLKALDISADYVASFQRVGYRNLTADQLVQLKALGVTADYAQAVQRGSAQLPSPDKLVELRAIGFQPR</sequence>
<feature type="chain" id="PRO_5045523309" evidence="1">
    <location>
        <begin position="26"/>
        <end position="291"/>
    </location>
</feature>
<name>A0ABS9VRM6_9SPHN</name>
<evidence type="ECO:0000313" key="3">
    <source>
        <dbReference type="Proteomes" id="UP001203058"/>
    </source>
</evidence>
<reference evidence="2 3" key="1">
    <citation type="submission" date="2022-03" db="EMBL/GenBank/DDBJ databases">
        <authorList>
            <person name="Jo J.-H."/>
            <person name="Im W.-T."/>
        </authorList>
    </citation>
    <scope>NUCLEOTIDE SEQUENCE [LARGE SCALE GENOMIC DNA]</scope>
    <source>
        <strain evidence="2 3">SM33</strain>
    </source>
</reference>
<protein>
    <submittedName>
        <fullName evidence="2">Uncharacterized protein</fullName>
    </submittedName>
</protein>